<dbReference type="Gene3D" id="3.30.710.10">
    <property type="entry name" value="Potassium Channel Kv1.1, Chain A"/>
    <property type="match status" value="1"/>
</dbReference>
<feature type="compositionally biased region" description="Polar residues" evidence="1">
    <location>
        <begin position="438"/>
        <end position="463"/>
    </location>
</feature>
<gene>
    <name evidence="3" type="ORF">GPM918_LOCUS16166</name>
    <name evidence="4" type="ORF">SRO942_LOCUS16166</name>
</gene>
<dbReference type="InterPro" id="IPR000210">
    <property type="entry name" value="BTB/POZ_dom"/>
</dbReference>
<dbReference type="SMART" id="SM00225">
    <property type="entry name" value="BTB"/>
    <property type="match status" value="1"/>
</dbReference>
<dbReference type="EMBL" id="CAJOBC010004193">
    <property type="protein sequence ID" value="CAF3818385.1"/>
    <property type="molecule type" value="Genomic_DNA"/>
</dbReference>
<dbReference type="PROSITE" id="PS50097">
    <property type="entry name" value="BTB"/>
    <property type="match status" value="1"/>
</dbReference>
<feature type="compositionally biased region" description="Polar residues" evidence="1">
    <location>
        <begin position="567"/>
        <end position="580"/>
    </location>
</feature>
<dbReference type="SUPFAM" id="SSF54695">
    <property type="entry name" value="POZ domain"/>
    <property type="match status" value="1"/>
</dbReference>
<evidence type="ECO:0000313" key="3">
    <source>
        <dbReference type="EMBL" id="CAF1048681.1"/>
    </source>
</evidence>
<dbReference type="EMBL" id="CAJNOQ010004193">
    <property type="protein sequence ID" value="CAF1048681.1"/>
    <property type="molecule type" value="Genomic_DNA"/>
</dbReference>
<comment type="caution">
    <text evidence="3">The sequence shown here is derived from an EMBL/GenBank/DDBJ whole genome shotgun (WGS) entry which is preliminary data.</text>
</comment>
<organism evidence="3 5">
    <name type="scientific">Didymodactylos carnosus</name>
    <dbReference type="NCBI Taxonomy" id="1234261"/>
    <lineage>
        <taxon>Eukaryota</taxon>
        <taxon>Metazoa</taxon>
        <taxon>Spiralia</taxon>
        <taxon>Gnathifera</taxon>
        <taxon>Rotifera</taxon>
        <taxon>Eurotatoria</taxon>
        <taxon>Bdelloidea</taxon>
        <taxon>Philodinida</taxon>
        <taxon>Philodinidae</taxon>
        <taxon>Didymodactylos</taxon>
    </lineage>
</organism>
<proteinExistence type="predicted"/>
<dbReference type="Pfam" id="PF00651">
    <property type="entry name" value="BTB"/>
    <property type="match status" value="1"/>
</dbReference>
<sequence length="588" mass="67864">FQTSDLADSFNLIMYISIQTVCNCYGNLVFESLHCDRCHSLIPFQLSDEMLIQQRNNNDNNNSNTYPNNDKKSTSLAPATLFSYNHQQHNPQQSMGRIRFRALCPFCNSFSFTMRTFCKRERLYYHLRIQNLGQNDQHFLSLTDSSTGASGITIDQYGTKRDQNVGFDDTLSSQTKFNTSFTHSDNIPYVNPTMANNQIEHERNSLALNELEGDLFTVLKQGLFFDTIIVCQDDVKLKVHRCILGGRSTWFRNLISENHESNSNDDYILQMNIDDISSDTMNEILNYIYTNRCHIDLKNAPNLLLASKRFELEKLKKQISEFLSYRLTIENAIEFLICAHESNTLELKQACIRLINRHAEKIKRTEKWNKLKTDYVDLVPELYENRVDPSVTTTFPDVFNKKPGSREGFSSLNEVYEHPPKPIQQQQQQQQLKILPSTRRTSLNKVNNSGPYPSQRNDSSASSVIVMDDPIPVKTWKNVSNNNTNKQNMNHKPPKRRNSIRTVLPAVLTQNTEIDYHRRPVNVNEKSKSIPQAENRTYSPVRQQHPSPPLRAAPASQSARKIIQLEMQRNTPAESKTISRFSEREHSD</sequence>
<dbReference type="AlphaFoldDB" id="A0A814KA11"/>
<name>A0A814KA11_9BILA</name>
<feature type="domain" description="BTB" evidence="2">
    <location>
        <begin position="225"/>
        <end position="297"/>
    </location>
</feature>
<feature type="region of interest" description="Disordered" evidence="1">
    <location>
        <begin position="517"/>
        <end position="588"/>
    </location>
</feature>
<accession>A0A814KA11</accession>
<keyword evidence="5" id="KW-1185">Reference proteome</keyword>
<feature type="compositionally biased region" description="Polar residues" evidence="1">
    <location>
        <begin position="529"/>
        <end position="545"/>
    </location>
</feature>
<feature type="region of interest" description="Disordered" evidence="1">
    <location>
        <begin position="409"/>
        <end position="463"/>
    </location>
</feature>
<dbReference type="PANTHER" id="PTHR24413">
    <property type="entry name" value="SPECKLE-TYPE POZ PROTEIN"/>
    <property type="match status" value="1"/>
</dbReference>
<dbReference type="CDD" id="cd18186">
    <property type="entry name" value="BTB_POZ_ZBTB_KLHL-like"/>
    <property type="match status" value="1"/>
</dbReference>
<dbReference type="OrthoDB" id="6359816at2759"/>
<reference evidence="3" key="1">
    <citation type="submission" date="2021-02" db="EMBL/GenBank/DDBJ databases">
        <authorList>
            <person name="Nowell W R."/>
        </authorList>
    </citation>
    <scope>NUCLEOTIDE SEQUENCE</scope>
</reference>
<dbReference type="InterPro" id="IPR011333">
    <property type="entry name" value="SKP1/BTB/POZ_sf"/>
</dbReference>
<feature type="non-terminal residue" evidence="3">
    <location>
        <position position="1"/>
    </location>
</feature>
<evidence type="ECO:0000313" key="5">
    <source>
        <dbReference type="Proteomes" id="UP000663829"/>
    </source>
</evidence>
<feature type="compositionally biased region" description="Low complexity" evidence="1">
    <location>
        <begin position="477"/>
        <end position="491"/>
    </location>
</feature>
<evidence type="ECO:0000256" key="1">
    <source>
        <dbReference type="SAM" id="MobiDB-lite"/>
    </source>
</evidence>
<dbReference type="Proteomes" id="UP000681722">
    <property type="component" value="Unassembled WGS sequence"/>
</dbReference>
<evidence type="ECO:0000259" key="2">
    <source>
        <dbReference type="PROSITE" id="PS50097"/>
    </source>
</evidence>
<evidence type="ECO:0000313" key="4">
    <source>
        <dbReference type="EMBL" id="CAF3818385.1"/>
    </source>
</evidence>
<protein>
    <recommendedName>
        <fullName evidence="2">BTB domain-containing protein</fullName>
    </recommendedName>
</protein>
<dbReference type="Proteomes" id="UP000663829">
    <property type="component" value="Unassembled WGS sequence"/>
</dbReference>
<dbReference type="Gene3D" id="1.25.40.420">
    <property type="match status" value="1"/>
</dbReference>
<feature type="region of interest" description="Disordered" evidence="1">
    <location>
        <begin position="475"/>
        <end position="499"/>
    </location>
</feature>